<dbReference type="PANTHER" id="PTHR45138">
    <property type="entry name" value="REGULATORY COMPONENTS OF SENSORY TRANSDUCTION SYSTEM"/>
    <property type="match status" value="1"/>
</dbReference>
<dbReference type="Gene3D" id="3.30.70.270">
    <property type="match status" value="1"/>
</dbReference>
<reference evidence="3 4" key="1">
    <citation type="submission" date="2014-08" db="EMBL/GenBank/DDBJ databases">
        <title>Fervidobacterium pennivorans DYC genome.</title>
        <authorList>
            <person name="Wushke S."/>
        </authorList>
    </citation>
    <scope>NUCLEOTIDE SEQUENCE [LARGE SCALE GENOMIC DNA]</scope>
    <source>
        <strain evidence="3 4">DYC</strain>
    </source>
</reference>
<evidence type="ECO:0000256" key="1">
    <source>
        <dbReference type="SAM" id="Phobius"/>
    </source>
</evidence>
<feature type="domain" description="GGDEF" evidence="2">
    <location>
        <begin position="401"/>
        <end position="521"/>
    </location>
</feature>
<name>A0A172T2V8_FERPE</name>
<dbReference type="GO" id="GO:0005886">
    <property type="term" value="C:plasma membrane"/>
    <property type="evidence" value="ECO:0007669"/>
    <property type="project" value="TreeGrafter"/>
</dbReference>
<dbReference type="Proteomes" id="UP000077096">
    <property type="component" value="Chromosome"/>
</dbReference>
<keyword evidence="1" id="KW-0472">Membrane</keyword>
<accession>A0A172T2V8</accession>
<organism evidence="3 4">
    <name type="scientific">Fervidobacterium pennivorans</name>
    <dbReference type="NCBI Taxonomy" id="93466"/>
    <lineage>
        <taxon>Bacteria</taxon>
        <taxon>Thermotogati</taxon>
        <taxon>Thermotogota</taxon>
        <taxon>Thermotogae</taxon>
        <taxon>Thermotogales</taxon>
        <taxon>Fervidobacteriaceae</taxon>
        <taxon>Fervidobacterium</taxon>
    </lineage>
</organism>
<feature type="transmembrane region" description="Helical" evidence="1">
    <location>
        <begin position="267"/>
        <end position="285"/>
    </location>
</feature>
<evidence type="ECO:0000313" key="4">
    <source>
        <dbReference type="Proteomes" id="UP000077096"/>
    </source>
</evidence>
<dbReference type="InterPro" id="IPR043128">
    <property type="entry name" value="Rev_trsase/Diguanyl_cyclase"/>
</dbReference>
<evidence type="ECO:0000313" key="3">
    <source>
        <dbReference type="EMBL" id="ANE41317.1"/>
    </source>
</evidence>
<feature type="transmembrane region" description="Helical" evidence="1">
    <location>
        <begin position="291"/>
        <end position="312"/>
    </location>
</feature>
<gene>
    <name evidence="3" type="ORF">JM64_04480</name>
</gene>
<dbReference type="PANTHER" id="PTHR45138:SF9">
    <property type="entry name" value="DIGUANYLATE CYCLASE DGCM-RELATED"/>
    <property type="match status" value="1"/>
</dbReference>
<dbReference type="AlphaFoldDB" id="A0A172T2V8"/>
<sequence>MKEYISYYFKPFFLATSLFFLLLLSFQYSLIVDGTEIYGWKVLKDENNIFTESTLPKRFYKTLRKPSTVVVRALVNHKAQEERTTRYLYIPQIDTSYFVVKVDGKVIGSFGFSEDRTGHVWYQPFLFQIPEDFKTIEFEISGVYEIGIDFPVKIVNGSQRTKYAILHFLTVIIVPLSAGLILTLSIILYLLSKTTSDIKRKIYLSLSIASFLGHLWMFDLLPFPTLGTLHSFLILRKIFTASAYLGFAFLIKGIVNQYFDKVRFADKLMMILNLLAALSISLAPSNYHLKILTNNIAFLLFVNAFYLISVAVKTYSPTIFGFVLFFVLTIIHDGAVLFFSTNMKLLSHFGIIALFFGFSYIIVTEYRDMTVRITTTYLKSIMDPLTGAYNRGILSELRLSPKDTIVYVDMDKFKMINDNYGHEIGDEILKLLVRTIKNNVRTSDCIVRMGGDEFLVVLKDCPVSKAKQIFSKVQNEFTNSHELRPVFSFGASQYNGSLSDTIRAVDKLMYEMKAQKSGHKI</sequence>
<feature type="transmembrane region" description="Helical" evidence="1">
    <location>
        <begin position="12"/>
        <end position="31"/>
    </location>
</feature>
<dbReference type="SMART" id="SM00267">
    <property type="entry name" value="GGDEF"/>
    <property type="match status" value="1"/>
</dbReference>
<dbReference type="CDD" id="cd01949">
    <property type="entry name" value="GGDEF"/>
    <property type="match status" value="1"/>
</dbReference>
<feature type="transmembrane region" description="Helical" evidence="1">
    <location>
        <begin position="165"/>
        <end position="190"/>
    </location>
</feature>
<dbReference type="Pfam" id="PF00990">
    <property type="entry name" value="GGDEF"/>
    <property type="match status" value="1"/>
</dbReference>
<dbReference type="PATRIC" id="fig|93466.3.peg.957"/>
<keyword evidence="1" id="KW-0812">Transmembrane</keyword>
<dbReference type="KEGG" id="fng:JM64_04480"/>
<proteinExistence type="predicted"/>
<dbReference type="NCBIfam" id="TIGR00254">
    <property type="entry name" value="GGDEF"/>
    <property type="match status" value="1"/>
</dbReference>
<dbReference type="GO" id="GO:1902201">
    <property type="term" value="P:negative regulation of bacterial-type flagellum-dependent cell motility"/>
    <property type="evidence" value="ECO:0007669"/>
    <property type="project" value="TreeGrafter"/>
</dbReference>
<feature type="transmembrane region" description="Helical" evidence="1">
    <location>
        <begin position="319"/>
        <end position="339"/>
    </location>
</feature>
<dbReference type="InterPro" id="IPR050469">
    <property type="entry name" value="Diguanylate_Cyclase"/>
</dbReference>
<dbReference type="PROSITE" id="PS50887">
    <property type="entry name" value="GGDEF"/>
    <property type="match status" value="1"/>
</dbReference>
<dbReference type="GO" id="GO:0043709">
    <property type="term" value="P:cell adhesion involved in single-species biofilm formation"/>
    <property type="evidence" value="ECO:0007669"/>
    <property type="project" value="TreeGrafter"/>
</dbReference>
<feature type="transmembrane region" description="Helical" evidence="1">
    <location>
        <begin position="202"/>
        <end position="218"/>
    </location>
</feature>
<protein>
    <submittedName>
        <fullName evidence="3">Diguanylate cyclase</fullName>
    </submittedName>
</protein>
<dbReference type="SUPFAM" id="SSF55073">
    <property type="entry name" value="Nucleotide cyclase"/>
    <property type="match status" value="1"/>
</dbReference>
<feature type="transmembrane region" description="Helical" evidence="1">
    <location>
        <begin position="238"/>
        <end position="255"/>
    </location>
</feature>
<dbReference type="EMBL" id="CP011393">
    <property type="protein sequence ID" value="ANE41317.1"/>
    <property type="molecule type" value="Genomic_DNA"/>
</dbReference>
<evidence type="ECO:0000259" key="2">
    <source>
        <dbReference type="PROSITE" id="PS50887"/>
    </source>
</evidence>
<dbReference type="OMA" id="QIDASYI"/>
<dbReference type="InterPro" id="IPR029787">
    <property type="entry name" value="Nucleotide_cyclase"/>
</dbReference>
<feature type="transmembrane region" description="Helical" evidence="1">
    <location>
        <begin position="345"/>
        <end position="363"/>
    </location>
</feature>
<dbReference type="InterPro" id="IPR000160">
    <property type="entry name" value="GGDEF_dom"/>
</dbReference>
<dbReference type="GO" id="GO:0052621">
    <property type="term" value="F:diguanylate cyclase activity"/>
    <property type="evidence" value="ECO:0007669"/>
    <property type="project" value="TreeGrafter"/>
</dbReference>
<keyword evidence="1" id="KW-1133">Transmembrane helix</keyword>